<dbReference type="Proteomes" id="UP001153328">
    <property type="component" value="Unassembled WGS sequence"/>
</dbReference>
<keyword evidence="3" id="KW-1185">Reference proteome</keyword>
<feature type="compositionally biased region" description="Basic residues" evidence="1">
    <location>
        <begin position="99"/>
        <end position="109"/>
    </location>
</feature>
<feature type="compositionally biased region" description="Basic and acidic residues" evidence="1">
    <location>
        <begin position="44"/>
        <end position="54"/>
    </location>
</feature>
<comment type="caution">
    <text evidence="2">The sequence shown here is derived from an EMBL/GenBank/DDBJ whole genome shotgun (WGS) entry which is preliminary data.</text>
</comment>
<sequence length="109" mass="12819">MDRRVRGHRLRHGLPGRRGHRRLDGLHPFGPRGHRHRLRVLVHPPDRRPDDPRRPPHPRPRPGHPDDLHPGGRHPPVPRPRVHHPPHDGHQRTHPPPQRLHHPLTRPSL</sequence>
<gene>
    <name evidence="2" type="ORF">SBRY_50372</name>
</gene>
<evidence type="ECO:0000256" key="1">
    <source>
        <dbReference type="SAM" id="MobiDB-lite"/>
    </source>
</evidence>
<feature type="region of interest" description="Disordered" evidence="1">
    <location>
        <begin position="1"/>
        <end position="109"/>
    </location>
</feature>
<dbReference type="EMBL" id="CAJVAX010000019">
    <property type="protein sequence ID" value="CAG7650477.1"/>
    <property type="molecule type" value="Genomic_DNA"/>
</dbReference>
<dbReference type="AlphaFoldDB" id="A0A9W4H4D3"/>
<name>A0A9W4H4D3_9ACTN</name>
<protein>
    <submittedName>
        <fullName evidence="2">Uncharacterized protein</fullName>
    </submittedName>
</protein>
<evidence type="ECO:0000313" key="3">
    <source>
        <dbReference type="Proteomes" id="UP001153328"/>
    </source>
</evidence>
<evidence type="ECO:0000313" key="2">
    <source>
        <dbReference type="EMBL" id="CAG7650477.1"/>
    </source>
</evidence>
<reference evidence="2" key="1">
    <citation type="submission" date="2021-06" db="EMBL/GenBank/DDBJ databases">
        <authorList>
            <person name="Arsene-Ploetze F."/>
        </authorList>
    </citation>
    <scope>NUCLEOTIDE SEQUENCE</scope>
    <source>
        <strain evidence="2">SBRY1</strain>
    </source>
</reference>
<organism evidence="2 3">
    <name type="scientific">Actinacidiphila bryophytorum</name>
    <dbReference type="NCBI Taxonomy" id="1436133"/>
    <lineage>
        <taxon>Bacteria</taxon>
        <taxon>Bacillati</taxon>
        <taxon>Actinomycetota</taxon>
        <taxon>Actinomycetes</taxon>
        <taxon>Kitasatosporales</taxon>
        <taxon>Streptomycetaceae</taxon>
        <taxon>Actinacidiphila</taxon>
    </lineage>
</organism>
<feature type="compositionally biased region" description="Basic residues" evidence="1">
    <location>
        <begin position="1"/>
        <end position="21"/>
    </location>
</feature>
<accession>A0A9W4H4D3</accession>
<proteinExistence type="predicted"/>